<evidence type="ECO:0000313" key="7">
    <source>
        <dbReference type="EMBL" id="KAF7430546.1"/>
    </source>
</evidence>
<dbReference type="GO" id="GO:0005634">
    <property type="term" value="C:nucleus"/>
    <property type="evidence" value="ECO:0007669"/>
    <property type="project" value="UniProtKB-SubCell"/>
</dbReference>
<keyword evidence="3" id="KW-0804">Transcription</keyword>
<dbReference type="VEuPathDB" id="FungiDB:PC9H_006254"/>
<accession>A0A8H7DSQ2</accession>
<evidence type="ECO:0000313" key="8">
    <source>
        <dbReference type="Proteomes" id="UP000623687"/>
    </source>
</evidence>
<feature type="domain" description="Velvet" evidence="6">
    <location>
        <begin position="183"/>
        <end position="367"/>
    </location>
</feature>
<gene>
    <name evidence="7" type="ORF">PC9H_006254</name>
</gene>
<keyword evidence="8" id="KW-1185">Reference proteome</keyword>
<evidence type="ECO:0000256" key="2">
    <source>
        <dbReference type="ARBA" id="ARBA00023015"/>
    </source>
</evidence>
<dbReference type="InterPro" id="IPR038491">
    <property type="entry name" value="Velvet_dom_sf"/>
</dbReference>
<proteinExistence type="predicted"/>
<evidence type="ECO:0000259" key="6">
    <source>
        <dbReference type="PROSITE" id="PS51821"/>
    </source>
</evidence>
<dbReference type="PANTHER" id="PTHR33572">
    <property type="entry name" value="SPORE DEVELOPMENT REGULATOR VOSA"/>
    <property type="match status" value="1"/>
</dbReference>
<organism evidence="7 8">
    <name type="scientific">Pleurotus ostreatus</name>
    <name type="common">Oyster mushroom</name>
    <name type="synonym">White-rot fungus</name>
    <dbReference type="NCBI Taxonomy" id="5322"/>
    <lineage>
        <taxon>Eukaryota</taxon>
        <taxon>Fungi</taxon>
        <taxon>Dikarya</taxon>
        <taxon>Basidiomycota</taxon>
        <taxon>Agaricomycotina</taxon>
        <taxon>Agaricomycetes</taxon>
        <taxon>Agaricomycetidae</taxon>
        <taxon>Agaricales</taxon>
        <taxon>Pleurotineae</taxon>
        <taxon>Pleurotaceae</taxon>
        <taxon>Pleurotus</taxon>
    </lineage>
</organism>
<dbReference type="OrthoDB" id="3056235at2759"/>
<reference evidence="7" key="1">
    <citation type="submission" date="2019-07" db="EMBL/GenBank/DDBJ databases">
        <authorList>
            <person name="Palmer J.M."/>
        </authorList>
    </citation>
    <scope>NUCLEOTIDE SEQUENCE</scope>
    <source>
        <strain evidence="7">PC9</strain>
    </source>
</reference>
<feature type="compositionally biased region" description="Low complexity" evidence="5">
    <location>
        <begin position="132"/>
        <end position="166"/>
    </location>
</feature>
<evidence type="ECO:0000256" key="1">
    <source>
        <dbReference type="ARBA" id="ARBA00004123"/>
    </source>
</evidence>
<dbReference type="RefSeq" id="XP_036631824.1">
    <property type="nucleotide sequence ID" value="XM_036775805.1"/>
</dbReference>
<dbReference type="Pfam" id="PF11754">
    <property type="entry name" value="Velvet"/>
    <property type="match status" value="2"/>
</dbReference>
<dbReference type="AlphaFoldDB" id="A0A8H7DSQ2"/>
<dbReference type="EMBL" id="JACETU010000004">
    <property type="protein sequence ID" value="KAF7430546.1"/>
    <property type="molecule type" value="Genomic_DNA"/>
</dbReference>
<evidence type="ECO:0000256" key="4">
    <source>
        <dbReference type="ARBA" id="ARBA00023242"/>
    </source>
</evidence>
<keyword evidence="2" id="KW-0805">Transcription regulation</keyword>
<keyword evidence="4" id="KW-0539">Nucleus</keyword>
<dbReference type="Gene3D" id="2.60.40.3960">
    <property type="entry name" value="Velvet domain"/>
    <property type="match status" value="1"/>
</dbReference>
<feature type="region of interest" description="Disordered" evidence="5">
    <location>
        <begin position="96"/>
        <end position="168"/>
    </location>
</feature>
<name>A0A8H7DSQ2_PLEOS</name>
<comment type="subcellular location">
    <subcellularLocation>
        <location evidence="1">Nucleus</location>
    </subcellularLocation>
</comment>
<dbReference type="InterPro" id="IPR021740">
    <property type="entry name" value="Velvet"/>
</dbReference>
<dbReference type="GeneID" id="59376072"/>
<dbReference type="Proteomes" id="UP000623687">
    <property type="component" value="Unassembled WGS sequence"/>
</dbReference>
<dbReference type="PANTHER" id="PTHR33572:SF15">
    <property type="entry name" value="VELVET DOMAIN-CONTAINING PROTEIN"/>
    <property type="match status" value="1"/>
</dbReference>
<dbReference type="PROSITE" id="PS51821">
    <property type="entry name" value="VELVET"/>
    <property type="match status" value="1"/>
</dbReference>
<comment type="caution">
    <text evidence="7">The sequence shown here is derived from an EMBL/GenBank/DDBJ whole genome shotgun (WGS) entry which is preliminary data.</text>
</comment>
<dbReference type="InterPro" id="IPR037525">
    <property type="entry name" value="Velvet_dom"/>
</dbReference>
<protein>
    <recommendedName>
        <fullName evidence="6">Velvet domain-containing protein</fullName>
    </recommendedName>
</protein>
<evidence type="ECO:0000256" key="3">
    <source>
        <dbReference type="ARBA" id="ARBA00023163"/>
    </source>
</evidence>
<sequence length="373" mass="40769">MSGTPISAEKQNFTSIYYTTAFAQMELDNTPCPSCINNASPSAIFYQNSSQRRFDNSLMSVATLFAGVCRPLSSSPQEAEGVLLSRGSLHLEPEYPSELTFSRPSASSCRGNAKSDPHLTFQPVPSTKTRTPSLQSSPSLSQHSVSNTGTRSSRSTPSSRDSYSPPHYRRHPLIQVSSLLADSNTRSYHLEVVQHPQKTADFGSASLSRLPLTPPIVVQLIVTDPSGNSIIPEVELPFLIAHLSLLSADGQRQLDMGSAPGGDLSPPILYGNLVSSVHQLEDLQGNMGMYFLFPDVSIRYRGQFRLRVNLMRLMDQTGRMNITPEGSVLADAITGPFDVVAYNEYSAVPPTRLTQWLLRQGARLSTHMSNPNP</sequence>
<feature type="compositionally biased region" description="Polar residues" evidence="5">
    <location>
        <begin position="99"/>
        <end position="110"/>
    </location>
</feature>
<evidence type="ECO:0000256" key="5">
    <source>
        <dbReference type="SAM" id="MobiDB-lite"/>
    </source>
</evidence>